<name>A0A0F9QGV1_9ZZZZ</name>
<accession>A0A0F9QGV1</accession>
<comment type="caution">
    <text evidence="1">The sequence shown here is derived from an EMBL/GenBank/DDBJ whole genome shotgun (WGS) entry which is preliminary data.</text>
</comment>
<proteinExistence type="predicted"/>
<reference evidence="1" key="1">
    <citation type="journal article" date="2015" name="Nature">
        <title>Complex archaea that bridge the gap between prokaryotes and eukaryotes.</title>
        <authorList>
            <person name="Spang A."/>
            <person name="Saw J.H."/>
            <person name="Jorgensen S.L."/>
            <person name="Zaremba-Niedzwiedzka K."/>
            <person name="Martijn J."/>
            <person name="Lind A.E."/>
            <person name="van Eijk R."/>
            <person name="Schleper C."/>
            <person name="Guy L."/>
            <person name="Ettema T.J."/>
        </authorList>
    </citation>
    <scope>NUCLEOTIDE SEQUENCE</scope>
</reference>
<protein>
    <submittedName>
        <fullName evidence="1">Uncharacterized protein</fullName>
    </submittedName>
</protein>
<dbReference type="EMBL" id="LAZR01001979">
    <property type="protein sequence ID" value="KKN36232.1"/>
    <property type="molecule type" value="Genomic_DNA"/>
</dbReference>
<organism evidence="1">
    <name type="scientific">marine sediment metagenome</name>
    <dbReference type="NCBI Taxonomy" id="412755"/>
    <lineage>
        <taxon>unclassified sequences</taxon>
        <taxon>metagenomes</taxon>
        <taxon>ecological metagenomes</taxon>
    </lineage>
</organism>
<dbReference type="AlphaFoldDB" id="A0A0F9QGV1"/>
<sequence>MGKGTVESHIADGEYEVQLKYDRETFDRRIAQLNTKITDFDTRITDIEDALEYAGF</sequence>
<gene>
    <name evidence="1" type="ORF">LCGC14_0775620</name>
</gene>
<evidence type="ECO:0000313" key="1">
    <source>
        <dbReference type="EMBL" id="KKN36232.1"/>
    </source>
</evidence>